<proteinExistence type="predicted"/>
<dbReference type="GeneID" id="20315320"/>
<dbReference type="Proteomes" id="UP000054324">
    <property type="component" value="Unassembled WGS sequence"/>
</dbReference>
<reference evidence="1 2" key="1">
    <citation type="submission" date="2013-11" db="EMBL/GenBank/DDBJ databases">
        <title>Opisthorchis viverrini - life in the bile duct.</title>
        <authorList>
            <person name="Young N.D."/>
            <person name="Nagarajan N."/>
            <person name="Lin S.J."/>
            <person name="Korhonen P.K."/>
            <person name="Jex A.R."/>
            <person name="Hall R.S."/>
            <person name="Safavi-Hemami H."/>
            <person name="Kaewkong W."/>
            <person name="Bertrand D."/>
            <person name="Gao S."/>
            <person name="Seet Q."/>
            <person name="Wongkham S."/>
            <person name="Teh B.T."/>
            <person name="Wongkham C."/>
            <person name="Intapan P.M."/>
            <person name="Maleewong W."/>
            <person name="Yang X."/>
            <person name="Hu M."/>
            <person name="Wang Z."/>
            <person name="Hofmann A."/>
            <person name="Sternberg P.W."/>
            <person name="Tan P."/>
            <person name="Wang J."/>
            <person name="Gasser R.B."/>
        </authorList>
    </citation>
    <scope>NUCLEOTIDE SEQUENCE [LARGE SCALE GENOMIC DNA]</scope>
</reference>
<evidence type="ECO:0000313" key="1">
    <source>
        <dbReference type="EMBL" id="KER32842.1"/>
    </source>
</evidence>
<protein>
    <submittedName>
        <fullName evidence="1">Uncharacterized protein</fullName>
    </submittedName>
</protein>
<dbReference type="KEGG" id="ovi:T265_01132"/>
<keyword evidence="2" id="KW-1185">Reference proteome</keyword>
<organism evidence="1 2">
    <name type="scientific">Opisthorchis viverrini</name>
    <name type="common">Southeast Asian liver fluke</name>
    <dbReference type="NCBI Taxonomy" id="6198"/>
    <lineage>
        <taxon>Eukaryota</taxon>
        <taxon>Metazoa</taxon>
        <taxon>Spiralia</taxon>
        <taxon>Lophotrochozoa</taxon>
        <taxon>Platyhelminthes</taxon>
        <taxon>Trematoda</taxon>
        <taxon>Digenea</taxon>
        <taxon>Opisthorchiida</taxon>
        <taxon>Opisthorchiata</taxon>
        <taxon>Opisthorchiidae</taxon>
        <taxon>Opisthorchis</taxon>
    </lineage>
</organism>
<dbReference type="EMBL" id="KL596630">
    <property type="protein sequence ID" value="KER32842.1"/>
    <property type="molecule type" value="Genomic_DNA"/>
</dbReference>
<dbReference type="RefSeq" id="XP_009163357.1">
    <property type="nucleotide sequence ID" value="XM_009165093.1"/>
</dbReference>
<gene>
    <name evidence="1" type="ORF">T265_01132</name>
</gene>
<accession>A0A075A3J8</accession>
<dbReference type="AlphaFoldDB" id="A0A075A3J8"/>
<name>A0A075A3J8_OPIVI</name>
<evidence type="ECO:0000313" key="2">
    <source>
        <dbReference type="Proteomes" id="UP000054324"/>
    </source>
</evidence>
<sequence>MARQKIEVLDETETPIPGVAAKCYPQARRNMRTFEKAKIKSDLGFYSVLSMPQLVRILQRKEHRDLKCKEDNEASSNRSKRLVKFLTSKSISALLGPSMAMDKPPAPASLLHSSGRSAFFGISKNSCHNNSNDMNQQGWSSSGQSMNLLSSVYEDNRIEMLARWCPHLALLIAWWSQLHAMEKLASKSKQCNLIGKLGV</sequence>
<dbReference type="CTD" id="20315320"/>